<name>A0A382BTU8_9ZZZZ</name>
<dbReference type="Gene3D" id="3.10.450.50">
    <property type="match status" value="1"/>
</dbReference>
<dbReference type="InterPro" id="IPR032710">
    <property type="entry name" value="NTF2-like_dom_sf"/>
</dbReference>
<dbReference type="AlphaFoldDB" id="A0A382BTU8"/>
<reference evidence="1" key="1">
    <citation type="submission" date="2018-05" db="EMBL/GenBank/DDBJ databases">
        <authorList>
            <person name="Lanie J.A."/>
            <person name="Ng W.-L."/>
            <person name="Kazmierczak K.M."/>
            <person name="Andrzejewski T.M."/>
            <person name="Davidsen T.M."/>
            <person name="Wayne K.J."/>
            <person name="Tettelin H."/>
            <person name="Glass J.I."/>
            <person name="Rusch D."/>
            <person name="Podicherti R."/>
            <person name="Tsui H.-C.T."/>
            <person name="Winkler M.E."/>
        </authorList>
    </citation>
    <scope>NUCLEOTIDE SEQUENCE</scope>
</reference>
<dbReference type="SUPFAM" id="SSF54427">
    <property type="entry name" value="NTF2-like"/>
    <property type="match status" value="1"/>
</dbReference>
<protein>
    <submittedName>
        <fullName evidence="1">Uncharacterized protein</fullName>
    </submittedName>
</protein>
<feature type="non-terminal residue" evidence="1">
    <location>
        <position position="219"/>
    </location>
</feature>
<dbReference type="EMBL" id="UINC01031111">
    <property type="protein sequence ID" value="SVB16637.1"/>
    <property type="molecule type" value="Genomic_DNA"/>
</dbReference>
<proteinExistence type="predicted"/>
<accession>A0A382BTU8</accession>
<evidence type="ECO:0000313" key="1">
    <source>
        <dbReference type="EMBL" id="SVB16637.1"/>
    </source>
</evidence>
<sequence>MADLQQEKGLVLDFLNNIDKAENKLLAETISKYTSDDFHMRCTHPFNELKGADNVANDLWIPIKNSFKPIQRRMDIFYAGTNLIDNHSSKWVVNMGHLLGIFNNPFLGIVPTRKAVMLWYCEFYRVENNKITEGAFFLDILKFMQQLQLPIIPESTGMVGFNPGPMTHDGLYFNKQPEEEGQKTLDLMMRMANRLVGGGMKTTVPDLEKDWHKDMIWWG</sequence>
<organism evidence="1">
    <name type="scientific">marine metagenome</name>
    <dbReference type="NCBI Taxonomy" id="408172"/>
    <lineage>
        <taxon>unclassified sequences</taxon>
        <taxon>metagenomes</taxon>
        <taxon>ecological metagenomes</taxon>
    </lineage>
</organism>
<gene>
    <name evidence="1" type="ORF">METZ01_LOCUS169491</name>
</gene>